<keyword evidence="1" id="KW-1133">Transmembrane helix</keyword>
<reference evidence="2 3" key="1">
    <citation type="submission" date="2016-10" db="EMBL/GenBank/DDBJ databases">
        <authorList>
            <person name="de Groot N.N."/>
        </authorList>
    </citation>
    <scope>NUCLEOTIDE SEQUENCE [LARGE SCALE GENOMIC DNA]</scope>
    <source>
        <strain evidence="2 3">DSM 22789</strain>
    </source>
</reference>
<protein>
    <submittedName>
        <fullName evidence="2">Uncharacterized protein</fullName>
    </submittedName>
</protein>
<dbReference type="AlphaFoldDB" id="A0A1I6T8T6"/>
<dbReference type="Proteomes" id="UP000198785">
    <property type="component" value="Unassembled WGS sequence"/>
</dbReference>
<feature type="transmembrane region" description="Helical" evidence="1">
    <location>
        <begin position="45"/>
        <end position="64"/>
    </location>
</feature>
<feature type="transmembrane region" description="Helical" evidence="1">
    <location>
        <begin position="12"/>
        <end position="39"/>
    </location>
</feature>
<dbReference type="RefSeq" id="WP_093365443.1">
    <property type="nucleotide sequence ID" value="NZ_FOZZ01000006.1"/>
</dbReference>
<dbReference type="STRING" id="683125.SAMN05660206_10611"/>
<evidence type="ECO:0000256" key="1">
    <source>
        <dbReference type="SAM" id="Phobius"/>
    </source>
</evidence>
<dbReference type="OrthoDB" id="709759at2"/>
<keyword evidence="1" id="KW-0812">Transmembrane</keyword>
<evidence type="ECO:0000313" key="3">
    <source>
        <dbReference type="Proteomes" id="UP000198785"/>
    </source>
</evidence>
<keyword evidence="1" id="KW-0472">Membrane</keyword>
<feature type="transmembrane region" description="Helical" evidence="1">
    <location>
        <begin position="266"/>
        <end position="291"/>
    </location>
</feature>
<sequence>MIKFQTYRLRHFAFPLLLAILLIIAISTFLYGIIVHLNIQSIPDWLMQIIIPCILGGIAIQRVYPRLLNRFEFRLPSYFSTLPKLVLYLLMMGMSLVVIHYSAKSIRYNFGKTLYVKSVNDLQPHEQPYFLEMGDWYADRLRVIPLNTYEMTGLFTKKVQLRSLFVMPVFSRNTAYRTKAKAWLAVDYKKIVSETEFKSNQGRDFYEESLSHFRKINVREYLYLEQYPNNKFYRIYLNLVQTHSYFQSGYAYIYKGQNIHRDTLSLYYATVTSVILLLACFPVSLLISLLFQPLKEK</sequence>
<name>A0A1I6T8T6_9SPHI</name>
<feature type="transmembrane region" description="Helical" evidence="1">
    <location>
        <begin position="85"/>
        <end position="103"/>
    </location>
</feature>
<keyword evidence="3" id="KW-1185">Reference proteome</keyword>
<accession>A0A1I6T8T6</accession>
<proteinExistence type="predicted"/>
<gene>
    <name evidence="2" type="ORF">SAMN05660206_10611</name>
</gene>
<dbReference type="EMBL" id="FOZZ01000006">
    <property type="protein sequence ID" value="SFS85641.1"/>
    <property type="molecule type" value="Genomic_DNA"/>
</dbReference>
<evidence type="ECO:0000313" key="2">
    <source>
        <dbReference type="EMBL" id="SFS85641.1"/>
    </source>
</evidence>
<organism evidence="2 3">
    <name type="scientific">Sphingobacterium wenxiniae</name>
    <dbReference type="NCBI Taxonomy" id="683125"/>
    <lineage>
        <taxon>Bacteria</taxon>
        <taxon>Pseudomonadati</taxon>
        <taxon>Bacteroidota</taxon>
        <taxon>Sphingobacteriia</taxon>
        <taxon>Sphingobacteriales</taxon>
        <taxon>Sphingobacteriaceae</taxon>
        <taxon>Sphingobacterium</taxon>
    </lineage>
</organism>